<reference evidence="2" key="1">
    <citation type="journal article" date="2023" name="Science">
        <title>Genome structures resolve the early diversification of teleost fishes.</title>
        <authorList>
            <person name="Parey E."/>
            <person name="Louis A."/>
            <person name="Montfort J."/>
            <person name="Bouchez O."/>
            <person name="Roques C."/>
            <person name="Iampietro C."/>
            <person name="Lluch J."/>
            <person name="Castinel A."/>
            <person name="Donnadieu C."/>
            <person name="Desvignes T."/>
            <person name="Floi Bucao C."/>
            <person name="Jouanno E."/>
            <person name="Wen M."/>
            <person name="Mejri S."/>
            <person name="Dirks R."/>
            <person name="Jansen H."/>
            <person name="Henkel C."/>
            <person name="Chen W.J."/>
            <person name="Zahm M."/>
            <person name="Cabau C."/>
            <person name="Klopp C."/>
            <person name="Thompson A.W."/>
            <person name="Robinson-Rechavi M."/>
            <person name="Braasch I."/>
            <person name="Lecointre G."/>
            <person name="Bobe J."/>
            <person name="Postlethwait J.H."/>
            <person name="Berthelot C."/>
            <person name="Roest Crollius H."/>
            <person name="Guiguen Y."/>
        </authorList>
    </citation>
    <scope>NUCLEOTIDE SEQUENCE</scope>
    <source>
        <strain evidence="2">WJC10195</strain>
    </source>
</reference>
<accession>A0A9Q1E9G2</accession>
<evidence type="ECO:0000313" key="2">
    <source>
        <dbReference type="EMBL" id="KAJ8334690.1"/>
    </source>
</evidence>
<dbReference type="Proteomes" id="UP001152622">
    <property type="component" value="Chromosome 21"/>
</dbReference>
<evidence type="ECO:0000313" key="3">
    <source>
        <dbReference type="Proteomes" id="UP001152622"/>
    </source>
</evidence>
<gene>
    <name evidence="2" type="ORF">SKAU_G00403290</name>
</gene>
<dbReference type="EMBL" id="JAINUF010000021">
    <property type="protein sequence ID" value="KAJ8334690.1"/>
    <property type="molecule type" value="Genomic_DNA"/>
</dbReference>
<comment type="caution">
    <text evidence="2">The sequence shown here is derived from an EMBL/GenBank/DDBJ whole genome shotgun (WGS) entry which is preliminary data.</text>
</comment>
<proteinExistence type="predicted"/>
<feature type="region of interest" description="Disordered" evidence="1">
    <location>
        <begin position="1"/>
        <end position="37"/>
    </location>
</feature>
<protein>
    <submittedName>
        <fullName evidence="2">Uncharacterized protein</fullName>
    </submittedName>
</protein>
<name>A0A9Q1E9G2_SYNKA</name>
<organism evidence="2 3">
    <name type="scientific">Synaphobranchus kaupii</name>
    <name type="common">Kaup's arrowtooth eel</name>
    <dbReference type="NCBI Taxonomy" id="118154"/>
    <lineage>
        <taxon>Eukaryota</taxon>
        <taxon>Metazoa</taxon>
        <taxon>Chordata</taxon>
        <taxon>Craniata</taxon>
        <taxon>Vertebrata</taxon>
        <taxon>Euteleostomi</taxon>
        <taxon>Actinopterygii</taxon>
        <taxon>Neopterygii</taxon>
        <taxon>Teleostei</taxon>
        <taxon>Anguilliformes</taxon>
        <taxon>Synaphobranchidae</taxon>
        <taxon>Synaphobranchus</taxon>
    </lineage>
</organism>
<dbReference type="AlphaFoldDB" id="A0A9Q1E9G2"/>
<evidence type="ECO:0000256" key="1">
    <source>
        <dbReference type="SAM" id="MobiDB-lite"/>
    </source>
</evidence>
<keyword evidence="3" id="KW-1185">Reference proteome</keyword>
<sequence>MIHANPVSKKRCGSSHGSPPRGAHLPNPAQSIPPSVKFPLSREVEVVSKINRGEQGDLYEKSSVHKHVVTAIFPAAEQLNAVRKRTANAVRKRTALRPSRLTQTVAVQRKGDGGRGAPGGEKQRLFDRSLAHLCALYPTQTS</sequence>